<sequence>MQYKRCIYCEGEGEGLVKGEGLMRGEGLVKGEGLMRGEGVGKQMSGGAPDLQVAWNDRTNVFSEAPPASTNGIPKTIGAVKCGGCGKRSLYKGGGVAMEPCARGCGKMFYCGSRCAEVDWEMHKPDCDFETKGRNYRPPARMWAINSELEDGKQLLRHDRKLKGGAIKQAVQDTRQQETSKQKKEAKRREKEFMHVKPERRKWESVGPSSLHSYA</sequence>
<evidence type="ECO:0000256" key="3">
    <source>
        <dbReference type="ARBA" id="ARBA00022833"/>
    </source>
</evidence>
<accession>A0AAE0BNH9</accession>
<evidence type="ECO:0000256" key="1">
    <source>
        <dbReference type="ARBA" id="ARBA00022723"/>
    </source>
</evidence>
<proteinExistence type="predicted"/>
<keyword evidence="3" id="KW-0862">Zinc</keyword>
<evidence type="ECO:0000256" key="2">
    <source>
        <dbReference type="ARBA" id="ARBA00022771"/>
    </source>
</evidence>
<dbReference type="PROSITE" id="PS50865">
    <property type="entry name" value="ZF_MYND_2"/>
    <property type="match status" value="1"/>
</dbReference>
<comment type="caution">
    <text evidence="7">The sequence shown here is derived from an EMBL/GenBank/DDBJ whole genome shotgun (WGS) entry which is preliminary data.</text>
</comment>
<dbReference type="Pfam" id="PF01753">
    <property type="entry name" value="zf-MYND"/>
    <property type="match status" value="1"/>
</dbReference>
<organism evidence="7 8">
    <name type="scientific">Cymbomonas tetramitiformis</name>
    <dbReference type="NCBI Taxonomy" id="36881"/>
    <lineage>
        <taxon>Eukaryota</taxon>
        <taxon>Viridiplantae</taxon>
        <taxon>Chlorophyta</taxon>
        <taxon>Pyramimonadophyceae</taxon>
        <taxon>Pyramimonadales</taxon>
        <taxon>Pyramimonadaceae</taxon>
        <taxon>Cymbomonas</taxon>
    </lineage>
</organism>
<dbReference type="Proteomes" id="UP001190700">
    <property type="component" value="Unassembled WGS sequence"/>
</dbReference>
<evidence type="ECO:0000259" key="6">
    <source>
        <dbReference type="PROSITE" id="PS50865"/>
    </source>
</evidence>
<dbReference type="GO" id="GO:0008270">
    <property type="term" value="F:zinc ion binding"/>
    <property type="evidence" value="ECO:0007669"/>
    <property type="project" value="UniProtKB-KW"/>
</dbReference>
<protein>
    <recommendedName>
        <fullName evidence="6">MYND-type domain-containing protein</fullName>
    </recommendedName>
</protein>
<keyword evidence="1" id="KW-0479">Metal-binding</keyword>
<gene>
    <name evidence="7" type="ORF">CYMTET_50798</name>
</gene>
<dbReference type="SUPFAM" id="SSF144232">
    <property type="entry name" value="HIT/MYND zinc finger-like"/>
    <property type="match status" value="1"/>
</dbReference>
<dbReference type="InterPro" id="IPR002893">
    <property type="entry name" value="Znf_MYND"/>
</dbReference>
<evidence type="ECO:0000256" key="4">
    <source>
        <dbReference type="PROSITE-ProRule" id="PRU00134"/>
    </source>
</evidence>
<keyword evidence="8" id="KW-1185">Reference proteome</keyword>
<dbReference type="EMBL" id="LGRX02033977">
    <property type="protein sequence ID" value="KAK3239264.1"/>
    <property type="molecule type" value="Genomic_DNA"/>
</dbReference>
<feature type="domain" description="MYND-type" evidence="6">
    <location>
        <begin position="82"/>
        <end position="127"/>
    </location>
</feature>
<keyword evidence="2 4" id="KW-0863">Zinc-finger</keyword>
<name>A0AAE0BNH9_9CHLO</name>
<evidence type="ECO:0000313" key="7">
    <source>
        <dbReference type="EMBL" id="KAK3239264.1"/>
    </source>
</evidence>
<feature type="compositionally biased region" description="Basic and acidic residues" evidence="5">
    <location>
        <begin position="175"/>
        <end position="204"/>
    </location>
</feature>
<dbReference type="Gene3D" id="6.10.140.2220">
    <property type="match status" value="1"/>
</dbReference>
<evidence type="ECO:0000313" key="8">
    <source>
        <dbReference type="Proteomes" id="UP001190700"/>
    </source>
</evidence>
<reference evidence="7 8" key="1">
    <citation type="journal article" date="2015" name="Genome Biol. Evol.">
        <title>Comparative Genomics of a Bacterivorous Green Alga Reveals Evolutionary Causalities and Consequences of Phago-Mixotrophic Mode of Nutrition.</title>
        <authorList>
            <person name="Burns J.A."/>
            <person name="Paasch A."/>
            <person name="Narechania A."/>
            <person name="Kim E."/>
        </authorList>
    </citation>
    <scope>NUCLEOTIDE SEQUENCE [LARGE SCALE GENOMIC DNA]</scope>
    <source>
        <strain evidence="7 8">PLY_AMNH</strain>
    </source>
</reference>
<dbReference type="AlphaFoldDB" id="A0AAE0BNH9"/>
<feature type="region of interest" description="Disordered" evidence="5">
    <location>
        <begin position="167"/>
        <end position="215"/>
    </location>
</feature>
<evidence type="ECO:0000256" key="5">
    <source>
        <dbReference type="SAM" id="MobiDB-lite"/>
    </source>
</evidence>